<comment type="caution">
    <text evidence="1">The sequence shown here is derived from an EMBL/GenBank/DDBJ whole genome shotgun (WGS) entry which is preliminary data.</text>
</comment>
<protein>
    <submittedName>
        <fullName evidence="1">Uncharacterized protein</fullName>
    </submittedName>
</protein>
<proteinExistence type="predicted"/>
<organism evidence="1 2">
    <name type="scientific">Chaenocephalus aceratus</name>
    <name type="common">Blackfin icefish</name>
    <name type="synonym">Chaenichthys aceratus</name>
    <dbReference type="NCBI Taxonomy" id="36190"/>
    <lineage>
        <taxon>Eukaryota</taxon>
        <taxon>Metazoa</taxon>
        <taxon>Chordata</taxon>
        <taxon>Craniata</taxon>
        <taxon>Vertebrata</taxon>
        <taxon>Euteleostomi</taxon>
        <taxon>Actinopterygii</taxon>
        <taxon>Neopterygii</taxon>
        <taxon>Teleostei</taxon>
        <taxon>Neoteleostei</taxon>
        <taxon>Acanthomorphata</taxon>
        <taxon>Eupercaria</taxon>
        <taxon>Perciformes</taxon>
        <taxon>Notothenioidei</taxon>
        <taxon>Channichthyidae</taxon>
        <taxon>Chaenocephalus</taxon>
    </lineage>
</organism>
<dbReference type="Proteomes" id="UP001057452">
    <property type="component" value="Chromosome 9"/>
</dbReference>
<dbReference type="EMBL" id="CM043793">
    <property type="protein sequence ID" value="KAI4821334.1"/>
    <property type="molecule type" value="Genomic_DNA"/>
</dbReference>
<gene>
    <name evidence="1" type="ORF">KUCAC02_029270</name>
</gene>
<keyword evidence="2" id="KW-1185">Reference proteome</keyword>
<name>A0ACB9X586_CHAAC</name>
<evidence type="ECO:0000313" key="2">
    <source>
        <dbReference type="Proteomes" id="UP001057452"/>
    </source>
</evidence>
<evidence type="ECO:0000313" key="1">
    <source>
        <dbReference type="EMBL" id="KAI4821334.1"/>
    </source>
</evidence>
<sequence length="530" mass="59024">MANGGTSSALRRVRTQTAWIPQKRPNRKNPGYTLKLSSLFPADSIQTAASGYYYGAEWNGRNQSFPPRQRTLDKVDEVGTEMIITKAGRRMFPSYKVKVTGLNPKTKYILLMDLVPKDDHRYKFSDNKWSVTGKAEPAMPGRLYVHPDSPATGAHWSRQLVSFQKLKLTNNHLDPFGHIILNSMHKYQPRLHIVKADENNGFGSKNTAFCTHIFSETAFIGVTSYQNHKITQLKIENNPFAKGFRGSDDNELHRMAKLQGKDFPVVPRSTVRQRACSTPFSGEGRGLRGSPETVGSPFSCENRLSPQELLRAPPAHYTLAPPHMQHSHQPQVYCTKRKVGENCSPGNRQHPYKKAFTGSSPSEGESYYHPSSYPPAPPGLSNNPLTDSPSSSDMGQRQACMFASSEPRLDELNCTSWSYSSPLPSAMTPMDPYPPYTPHPPYSSSPQGSRLSAIANQSSPTLGEHIGHHPYPSQSAAPPPQSSQNIHSRQVSPPLREYPRYTPNLSPPLYHTLETHTHIRCVVPEWSAAS</sequence>
<accession>A0ACB9X586</accession>
<reference evidence="1" key="1">
    <citation type="submission" date="2022-05" db="EMBL/GenBank/DDBJ databases">
        <title>Chromosome-level genome of Chaenocephalus aceratus.</title>
        <authorList>
            <person name="Park H."/>
        </authorList>
    </citation>
    <scope>NUCLEOTIDE SEQUENCE</scope>
    <source>
        <strain evidence="1">KU_202001</strain>
    </source>
</reference>